<proteinExistence type="predicted"/>
<protein>
    <submittedName>
        <fullName evidence="1">Uncharacterized protein</fullName>
    </submittedName>
</protein>
<dbReference type="Proteomes" id="UP000054783">
    <property type="component" value="Unassembled WGS sequence"/>
</dbReference>
<name>A0A0V0ZUL4_9BILA</name>
<dbReference type="EMBL" id="JYDQ01000089">
    <property type="protein sequence ID" value="KRY15818.1"/>
    <property type="molecule type" value="Genomic_DNA"/>
</dbReference>
<evidence type="ECO:0000313" key="1">
    <source>
        <dbReference type="EMBL" id="KRY15818.1"/>
    </source>
</evidence>
<comment type="caution">
    <text evidence="1">The sequence shown here is derived from an EMBL/GenBank/DDBJ whole genome shotgun (WGS) entry which is preliminary data.</text>
</comment>
<dbReference type="AlphaFoldDB" id="A0A0V0ZUL4"/>
<organism evidence="1 2">
    <name type="scientific">Trichinella patagoniensis</name>
    <dbReference type="NCBI Taxonomy" id="990121"/>
    <lineage>
        <taxon>Eukaryota</taxon>
        <taxon>Metazoa</taxon>
        <taxon>Ecdysozoa</taxon>
        <taxon>Nematoda</taxon>
        <taxon>Enoplea</taxon>
        <taxon>Dorylaimia</taxon>
        <taxon>Trichinellida</taxon>
        <taxon>Trichinellidae</taxon>
        <taxon>Trichinella</taxon>
    </lineage>
</organism>
<keyword evidence="2" id="KW-1185">Reference proteome</keyword>
<sequence length="54" mass="6202">MSDQTSPMIMEEIQRKKKFVLPLLLLLQIAPLNIGEKRSAAAYIKVLRRRHVGV</sequence>
<gene>
    <name evidence="1" type="ORF">T12_13767</name>
</gene>
<accession>A0A0V0ZUL4</accession>
<reference evidence="1 2" key="1">
    <citation type="submission" date="2015-01" db="EMBL/GenBank/DDBJ databases">
        <title>Evolution of Trichinella species and genotypes.</title>
        <authorList>
            <person name="Korhonen P.K."/>
            <person name="Edoardo P."/>
            <person name="Giuseppe L.R."/>
            <person name="Gasser R.B."/>
        </authorList>
    </citation>
    <scope>NUCLEOTIDE SEQUENCE [LARGE SCALE GENOMIC DNA]</scope>
    <source>
        <strain evidence="1">ISS2496</strain>
    </source>
</reference>
<evidence type="ECO:0000313" key="2">
    <source>
        <dbReference type="Proteomes" id="UP000054783"/>
    </source>
</evidence>